<dbReference type="KEGG" id="mym:A176_002249"/>
<dbReference type="STRING" id="1297742.A176_002249"/>
<feature type="compositionally biased region" description="Low complexity" evidence="1">
    <location>
        <begin position="65"/>
        <end position="81"/>
    </location>
</feature>
<evidence type="ECO:0000256" key="1">
    <source>
        <dbReference type="SAM" id="MobiDB-lite"/>
    </source>
</evidence>
<organism evidence="2 3">
    <name type="scientific">Pseudomyxococcus hansupus</name>
    <dbReference type="NCBI Taxonomy" id="1297742"/>
    <lineage>
        <taxon>Bacteria</taxon>
        <taxon>Pseudomonadati</taxon>
        <taxon>Myxococcota</taxon>
        <taxon>Myxococcia</taxon>
        <taxon>Myxococcales</taxon>
        <taxon>Cystobacterineae</taxon>
        <taxon>Myxococcaceae</taxon>
        <taxon>Pseudomyxococcus</taxon>
    </lineage>
</organism>
<dbReference type="Proteomes" id="UP000009026">
    <property type="component" value="Chromosome"/>
</dbReference>
<proteinExistence type="predicted"/>
<feature type="region of interest" description="Disordered" evidence="1">
    <location>
        <begin position="37"/>
        <end position="95"/>
    </location>
</feature>
<name>A0A0H4XBM6_9BACT</name>
<feature type="compositionally biased region" description="Gly residues" evidence="1">
    <location>
        <begin position="43"/>
        <end position="64"/>
    </location>
</feature>
<dbReference type="EMBL" id="CP012109">
    <property type="protein sequence ID" value="AKQ65337.1"/>
    <property type="molecule type" value="Genomic_DNA"/>
</dbReference>
<evidence type="ECO:0000313" key="2">
    <source>
        <dbReference type="EMBL" id="AKQ65337.1"/>
    </source>
</evidence>
<dbReference type="AlphaFoldDB" id="A0A0H4XBM6"/>
<accession>A0A0H4XBM6</accession>
<reference evidence="2 3" key="1">
    <citation type="journal article" date="2016" name="PLoS ONE">
        <title>Complete Genome Sequence and Comparative Genomics of a Novel Myxobacterium Myxococcus hansupus.</title>
        <authorList>
            <person name="Sharma G."/>
            <person name="Narwani T."/>
            <person name="Subramanian S."/>
        </authorList>
    </citation>
    <scope>NUCLEOTIDE SEQUENCE [LARGE SCALE GENOMIC DNA]</scope>
    <source>
        <strain evidence="3">mixupus</strain>
    </source>
</reference>
<keyword evidence="3" id="KW-1185">Reference proteome</keyword>
<evidence type="ECO:0000313" key="3">
    <source>
        <dbReference type="Proteomes" id="UP000009026"/>
    </source>
</evidence>
<sequence length="108" mass="10781">MLAGHGGVGDANGVIGRSTDDVLVLGQGKLLAVLGACDANEPGSGGDRGGRGPGGRPARGGTGPGPTRRCPGRRPAACRRGTVGHANHRLPDEGSTRLQLVLVSQLQT</sequence>
<gene>
    <name evidence="2" type="ORF">A176_002249</name>
</gene>
<protein>
    <submittedName>
        <fullName evidence="2">Uncharacterized protein</fullName>
    </submittedName>
</protein>